<dbReference type="InterPro" id="IPR001117">
    <property type="entry name" value="Cu-oxidase_2nd"/>
</dbReference>
<comment type="function">
    <text evidence="13">Laccase; part of the Pks1 gene cluster that mediates the biosynthesis of an anthraquinone derivative pigment that contributes to conidial pigmentation that provides protection from UV radiation, heat and cold stress. The polyketide synthase Pks1 produces 1-acetyl-2,4,6,8-tetrahydroxy-9,10-anthraquinone though condensation of acetyl-CoA with malonyl-CoA. The dehydratase EthD and the laccase Mlac1 further convert the anthraquinone derivative into the final conidial pigment.</text>
</comment>
<comment type="subcellular location">
    <subcellularLocation>
        <location evidence="2">Cell surface</location>
    </subcellularLocation>
</comment>
<sequence>MIHESRPQRSFPSSTSFRDDPVMFGRWVASFIFPLAVWALPDLRELKGTKVFDLTVTWQEHAPDGVSRHMLLVNGKTPGPAIEVDQDDWVVVNVWNQSPFNTTVHFHGIEMKKTPWSDGVPGVSQRPVAPGSSFTYAFQATQYGSHWYHSHARGQIEDGLYGRVLIHPRPGTQKPFQMISDDPRAVRRMEKAERAAHALMVSDYMHITSEEKSVMTPRAGVEISCYDSILFNGKGRVRCLPVAEMTAHLSPVQKADLALVPGQTLTDKGCLPAIVLAAFGGNVSAYNASAIPPGVYHGCRETRGLTEVVRAPGHGADSWVALDVVGAVNYVSGVVAIDDHDMWIYAVDGSYIEPQRVQALALSNGERYSVLVRPTRPGDFQIRFHASSAPQIIVGNAILRVPGLVVNPPEPRQYIDLVGNPSSPDVALFDQATARPFPADPIARTADALYVLNMRLDGSSYRWALNTTGLDPAVLSDTDPPLLLSPNATRFKNATVVTRNNTWVDLILLASEFPQPPHPIHKHGVKMYRIGSGTGPFRWKSVEDARREMPDRFNLENPPRRDTFVSMPARDSESWIAVRYHVTDPGAWLLHCHIENHRSGGMMLVILDGVDAWPDIPPAYRDYS</sequence>
<dbReference type="FunFam" id="2.60.40.420:FF:000036">
    <property type="entry name" value="L-ascorbate oxidase"/>
    <property type="match status" value="1"/>
</dbReference>
<evidence type="ECO:0000256" key="10">
    <source>
        <dbReference type="ARBA" id="ARBA00023008"/>
    </source>
</evidence>
<evidence type="ECO:0000259" key="14">
    <source>
        <dbReference type="Pfam" id="PF00394"/>
    </source>
</evidence>
<dbReference type="PANTHER" id="PTHR11709:SF488">
    <property type="entry name" value="LACCASE-RELATED"/>
    <property type="match status" value="1"/>
</dbReference>
<evidence type="ECO:0000256" key="4">
    <source>
        <dbReference type="ARBA" id="ARBA00010609"/>
    </source>
</evidence>
<evidence type="ECO:0000256" key="7">
    <source>
        <dbReference type="ARBA" id="ARBA00022729"/>
    </source>
</evidence>
<dbReference type="GO" id="GO:0005507">
    <property type="term" value="F:copper ion binding"/>
    <property type="evidence" value="ECO:0007669"/>
    <property type="project" value="InterPro"/>
</dbReference>
<evidence type="ECO:0000256" key="3">
    <source>
        <dbReference type="ARBA" id="ARBA00004732"/>
    </source>
</evidence>
<comment type="similarity">
    <text evidence="4">Belongs to the multicopper oxidase family.</text>
</comment>
<comment type="pathway">
    <text evidence="3">Pigment biosynthesis.</text>
</comment>
<evidence type="ECO:0000313" key="17">
    <source>
        <dbReference type="EMBL" id="KHN94875.1"/>
    </source>
</evidence>
<evidence type="ECO:0000256" key="12">
    <source>
        <dbReference type="ARBA" id="ARBA00030989"/>
    </source>
</evidence>
<gene>
    <name evidence="17" type="ORF">MAM_07294</name>
</gene>
<dbReference type="GeneID" id="63741749"/>
<keyword evidence="8" id="KW-0677">Repeat</keyword>
<dbReference type="RefSeq" id="XP_040675941.1">
    <property type="nucleotide sequence ID" value="XM_040826092.1"/>
</dbReference>
<keyword evidence="6" id="KW-0479">Metal-binding</keyword>
<protein>
    <recommendedName>
        <fullName evidence="5">Laccase 1</fullName>
    </recommendedName>
    <alternativeName>
        <fullName evidence="12">Conidial pigment biosynthesis oxidase Mlac1</fullName>
    </alternativeName>
</protein>
<dbReference type="OrthoDB" id="2121828at2759"/>
<dbReference type="STRING" id="1081103.A0A0B2WPF8"/>
<dbReference type="EMBL" id="AZHE01000029">
    <property type="protein sequence ID" value="KHN94875.1"/>
    <property type="molecule type" value="Genomic_DNA"/>
</dbReference>
<evidence type="ECO:0000256" key="11">
    <source>
        <dbReference type="ARBA" id="ARBA00023180"/>
    </source>
</evidence>
<evidence type="ECO:0000256" key="1">
    <source>
        <dbReference type="ARBA" id="ARBA00001935"/>
    </source>
</evidence>
<dbReference type="InterPro" id="IPR033138">
    <property type="entry name" value="Cu_oxidase_CS"/>
</dbReference>
<dbReference type="CDD" id="cd13898">
    <property type="entry name" value="CuRO_3_Abr2_like"/>
    <property type="match status" value="1"/>
</dbReference>
<dbReference type="InterPro" id="IPR045087">
    <property type="entry name" value="Cu-oxidase_fam"/>
</dbReference>
<dbReference type="Pfam" id="PF07732">
    <property type="entry name" value="Cu-oxidase_3"/>
    <property type="match status" value="1"/>
</dbReference>
<dbReference type="InterPro" id="IPR002355">
    <property type="entry name" value="Cu_oxidase_Cu_BS"/>
</dbReference>
<evidence type="ECO:0000256" key="8">
    <source>
        <dbReference type="ARBA" id="ARBA00022737"/>
    </source>
</evidence>
<reference evidence="17 18" key="1">
    <citation type="journal article" date="2014" name="Proc. Natl. Acad. Sci. U.S.A.">
        <title>Trajectory and genomic determinants of fungal-pathogen speciation and host adaptation.</title>
        <authorList>
            <person name="Hu X."/>
            <person name="Xiao G."/>
            <person name="Zheng P."/>
            <person name="Shang Y."/>
            <person name="Su Y."/>
            <person name="Zhang X."/>
            <person name="Liu X."/>
            <person name="Zhan S."/>
            <person name="St Leger R.J."/>
            <person name="Wang C."/>
        </authorList>
    </citation>
    <scope>NUCLEOTIDE SEQUENCE [LARGE SCALE GENOMIC DNA]</scope>
    <source>
        <strain evidence="17 18">ARSEF 1941</strain>
    </source>
</reference>
<dbReference type="PANTHER" id="PTHR11709">
    <property type="entry name" value="MULTI-COPPER OXIDASE"/>
    <property type="match status" value="1"/>
</dbReference>
<dbReference type="PROSITE" id="PS00080">
    <property type="entry name" value="MULTICOPPER_OXIDASE2"/>
    <property type="match status" value="1"/>
</dbReference>
<keyword evidence="7" id="KW-0732">Signal</keyword>
<dbReference type="Gene3D" id="2.60.40.420">
    <property type="entry name" value="Cupredoxins - blue copper proteins"/>
    <property type="match status" value="3"/>
</dbReference>
<dbReference type="GO" id="GO:0016491">
    <property type="term" value="F:oxidoreductase activity"/>
    <property type="evidence" value="ECO:0007669"/>
    <property type="project" value="UniProtKB-KW"/>
</dbReference>
<evidence type="ECO:0000256" key="13">
    <source>
        <dbReference type="ARBA" id="ARBA00045661"/>
    </source>
</evidence>
<keyword evidence="9" id="KW-0560">Oxidoreductase</keyword>
<dbReference type="SUPFAM" id="SSF49503">
    <property type="entry name" value="Cupredoxins"/>
    <property type="match status" value="3"/>
</dbReference>
<dbReference type="HOGENOM" id="CLU_006504_5_0_1"/>
<comment type="cofactor">
    <cofactor evidence="1">
        <name>Cu cation</name>
        <dbReference type="ChEBI" id="CHEBI:23378"/>
    </cofactor>
</comment>
<dbReference type="CDD" id="cd13876">
    <property type="entry name" value="CuRO_2_Abr2_like"/>
    <property type="match status" value="1"/>
</dbReference>
<dbReference type="GO" id="GO:0009986">
    <property type="term" value="C:cell surface"/>
    <property type="evidence" value="ECO:0007669"/>
    <property type="project" value="UniProtKB-SubCell"/>
</dbReference>
<evidence type="ECO:0000256" key="9">
    <source>
        <dbReference type="ARBA" id="ARBA00023002"/>
    </source>
</evidence>
<name>A0A0B2WPF8_METAS</name>
<dbReference type="Proteomes" id="UP000030816">
    <property type="component" value="Unassembled WGS sequence"/>
</dbReference>
<feature type="domain" description="Plastocyanin-like" evidence="14">
    <location>
        <begin position="335"/>
        <end position="397"/>
    </location>
</feature>
<evidence type="ECO:0000259" key="15">
    <source>
        <dbReference type="Pfam" id="PF07731"/>
    </source>
</evidence>
<feature type="domain" description="Plastocyanin-like" evidence="16">
    <location>
        <begin position="56"/>
        <end position="169"/>
    </location>
</feature>
<dbReference type="CDD" id="cd13850">
    <property type="entry name" value="CuRO_1_Abr2_like"/>
    <property type="match status" value="1"/>
</dbReference>
<evidence type="ECO:0000256" key="2">
    <source>
        <dbReference type="ARBA" id="ARBA00004241"/>
    </source>
</evidence>
<dbReference type="InterPro" id="IPR011707">
    <property type="entry name" value="Cu-oxidase-like_N"/>
</dbReference>
<evidence type="ECO:0000259" key="16">
    <source>
        <dbReference type="Pfam" id="PF07732"/>
    </source>
</evidence>
<dbReference type="InterPro" id="IPR011706">
    <property type="entry name" value="Cu-oxidase_C"/>
</dbReference>
<evidence type="ECO:0000256" key="6">
    <source>
        <dbReference type="ARBA" id="ARBA00022723"/>
    </source>
</evidence>
<organism evidence="17 18">
    <name type="scientific">Metarhizium album (strain ARSEF 1941)</name>
    <dbReference type="NCBI Taxonomy" id="1081103"/>
    <lineage>
        <taxon>Eukaryota</taxon>
        <taxon>Fungi</taxon>
        <taxon>Dikarya</taxon>
        <taxon>Ascomycota</taxon>
        <taxon>Pezizomycotina</taxon>
        <taxon>Sordariomycetes</taxon>
        <taxon>Hypocreomycetidae</taxon>
        <taxon>Hypocreales</taxon>
        <taxon>Clavicipitaceae</taxon>
        <taxon>Metarhizium</taxon>
    </lineage>
</organism>
<dbReference type="PROSITE" id="PS00079">
    <property type="entry name" value="MULTICOPPER_OXIDASE1"/>
    <property type="match status" value="1"/>
</dbReference>
<proteinExistence type="inferred from homology"/>
<dbReference type="Pfam" id="PF00394">
    <property type="entry name" value="Cu-oxidase"/>
    <property type="match status" value="1"/>
</dbReference>
<feature type="domain" description="Plastocyanin-like" evidence="15">
    <location>
        <begin position="491"/>
        <end position="608"/>
    </location>
</feature>
<evidence type="ECO:0000256" key="5">
    <source>
        <dbReference type="ARBA" id="ARBA00015790"/>
    </source>
</evidence>
<keyword evidence="10" id="KW-0186">Copper</keyword>
<dbReference type="Pfam" id="PF07731">
    <property type="entry name" value="Cu-oxidase_2"/>
    <property type="match status" value="1"/>
</dbReference>
<dbReference type="InterPro" id="IPR008972">
    <property type="entry name" value="Cupredoxin"/>
</dbReference>
<keyword evidence="18" id="KW-1185">Reference proteome</keyword>
<dbReference type="AlphaFoldDB" id="A0A0B2WPF8"/>
<comment type="caution">
    <text evidence="17">The sequence shown here is derived from an EMBL/GenBank/DDBJ whole genome shotgun (WGS) entry which is preliminary data.</text>
</comment>
<keyword evidence="11" id="KW-0325">Glycoprotein</keyword>
<accession>A0A0B2WPF8</accession>
<evidence type="ECO:0000313" key="18">
    <source>
        <dbReference type="Proteomes" id="UP000030816"/>
    </source>
</evidence>